<evidence type="ECO:0000256" key="4">
    <source>
        <dbReference type="ARBA" id="ARBA00015253"/>
    </source>
</evidence>
<feature type="compositionally biased region" description="Acidic residues" evidence="9">
    <location>
        <begin position="532"/>
        <end position="545"/>
    </location>
</feature>
<dbReference type="AlphaFoldDB" id="A0AA40K041"/>
<proteinExistence type="inferred from homology"/>
<dbReference type="Gene3D" id="2.40.50.140">
    <property type="entry name" value="Nucleic acid-binding proteins"/>
    <property type="match status" value="2"/>
</dbReference>
<dbReference type="PANTHER" id="PTHR14513:SF0">
    <property type="entry name" value="PROTECTION OF TELOMERES PROTEIN 1"/>
    <property type="match status" value="1"/>
</dbReference>
<comment type="similarity">
    <text evidence="3">Belongs to the telombin family.</text>
</comment>
<gene>
    <name evidence="11" type="ORF">B0T18DRAFT_491607</name>
</gene>
<name>A0AA40K041_9PEZI</name>
<evidence type="ECO:0000256" key="8">
    <source>
        <dbReference type="ARBA" id="ARBA00023242"/>
    </source>
</evidence>
<evidence type="ECO:0000256" key="1">
    <source>
        <dbReference type="ARBA" id="ARBA00004123"/>
    </source>
</evidence>
<keyword evidence="8" id="KW-0539">Nucleus</keyword>
<feature type="region of interest" description="Disordered" evidence="9">
    <location>
        <begin position="412"/>
        <end position="445"/>
    </location>
</feature>
<dbReference type="GO" id="GO:0016233">
    <property type="term" value="P:telomere capping"/>
    <property type="evidence" value="ECO:0007669"/>
    <property type="project" value="TreeGrafter"/>
</dbReference>
<evidence type="ECO:0000259" key="10">
    <source>
        <dbReference type="SMART" id="SM00976"/>
    </source>
</evidence>
<dbReference type="InterPro" id="IPR032042">
    <property type="entry name" value="POT1PC"/>
</dbReference>
<keyword evidence="6" id="KW-0779">Telomere</keyword>
<dbReference type="InterPro" id="IPR028389">
    <property type="entry name" value="POT1"/>
</dbReference>
<evidence type="ECO:0000256" key="6">
    <source>
        <dbReference type="ARBA" id="ARBA00022895"/>
    </source>
</evidence>
<dbReference type="Proteomes" id="UP001172155">
    <property type="component" value="Unassembled WGS sequence"/>
</dbReference>
<dbReference type="Pfam" id="PF02765">
    <property type="entry name" value="POT1"/>
    <property type="match status" value="1"/>
</dbReference>
<dbReference type="GO" id="GO:0098505">
    <property type="term" value="F:G-rich strand telomeric DNA binding"/>
    <property type="evidence" value="ECO:0007669"/>
    <property type="project" value="TreeGrafter"/>
</dbReference>
<evidence type="ECO:0000256" key="9">
    <source>
        <dbReference type="SAM" id="MobiDB-lite"/>
    </source>
</evidence>
<feature type="compositionally biased region" description="Polar residues" evidence="9">
    <location>
        <begin position="427"/>
        <end position="445"/>
    </location>
</feature>
<evidence type="ECO:0000313" key="12">
    <source>
        <dbReference type="Proteomes" id="UP001172155"/>
    </source>
</evidence>
<dbReference type="GO" id="GO:0000783">
    <property type="term" value="C:nuclear telomere cap complex"/>
    <property type="evidence" value="ECO:0007669"/>
    <property type="project" value="TreeGrafter"/>
</dbReference>
<organism evidence="11 12">
    <name type="scientific">Schizothecium vesticola</name>
    <dbReference type="NCBI Taxonomy" id="314040"/>
    <lineage>
        <taxon>Eukaryota</taxon>
        <taxon>Fungi</taxon>
        <taxon>Dikarya</taxon>
        <taxon>Ascomycota</taxon>
        <taxon>Pezizomycotina</taxon>
        <taxon>Sordariomycetes</taxon>
        <taxon>Sordariomycetidae</taxon>
        <taxon>Sordariales</taxon>
        <taxon>Schizotheciaceae</taxon>
        <taxon>Schizothecium</taxon>
    </lineage>
</organism>
<evidence type="ECO:0000256" key="3">
    <source>
        <dbReference type="ARBA" id="ARBA00008442"/>
    </source>
</evidence>
<comment type="subcellular location">
    <subcellularLocation>
        <location evidence="2">Chromosome</location>
        <location evidence="2">Telomere</location>
    </subcellularLocation>
    <subcellularLocation>
        <location evidence="1">Nucleus</location>
    </subcellularLocation>
</comment>
<dbReference type="GO" id="GO:0032210">
    <property type="term" value="P:regulation of telomere maintenance via telomerase"/>
    <property type="evidence" value="ECO:0007669"/>
    <property type="project" value="TreeGrafter"/>
</dbReference>
<protein>
    <recommendedName>
        <fullName evidence="4">Protection of telomeres protein 1</fullName>
    </recommendedName>
</protein>
<evidence type="ECO:0000256" key="7">
    <source>
        <dbReference type="ARBA" id="ARBA00023125"/>
    </source>
</evidence>
<evidence type="ECO:0000256" key="5">
    <source>
        <dbReference type="ARBA" id="ARBA00022454"/>
    </source>
</evidence>
<keyword evidence="5" id="KW-0158">Chromosome</keyword>
<comment type="caution">
    <text evidence="11">The sequence shown here is derived from an EMBL/GenBank/DDBJ whole genome shotgun (WGS) entry which is preliminary data.</text>
</comment>
<feature type="domain" description="Telomeric single stranded DNA binding POT1/Cdc13" evidence="10">
    <location>
        <begin position="15"/>
        <end position="160"/>
    </location>
</feature>
<evidence type="ECO:0000313" key="11">
    <source>
        <dbReference type="EMBL" id="KAK0741135.1"/>
    </source>
</evidence>
<dbReference type="PANTHER" id="PTHR14513">
    <property type="entry name" value="PROTECTION OF TELOMERES 1"/>
    <property type="match status" value="1"/>
</dbReference>
<keyword evidence="7" id="KW-0238">DNA-binding</keyword>
<reference evidence="11" key="1">
    <citation type="submission" date="2023-06" db="EMBL/GenBank/DDBJ databases">
        <title>Genome-scale phylogeny and comparative genomics of the fungal order Sordariales.</title>
        <authorList>
            <consortium name="Lawrence Berkeley National Laboratory"/>
            <person name="Hensen N."/>
            <person name="Bonometti L."/>
            <person name="Westerberg I."/>
            <person name="Brannstrom I.O."/>
            <person name="Guillou S."/>
            <person name="Cros-Aarteil S."/>
            <person name="Calhoun S."/>
            <person name="Haridas S."/>
            <person name="Kuo A."/>
            <person name="Mondo S."/>
            <person name="Pangilinan J."/>
            <person name="Riley R."/>
            <person name="LaButti K."/>
            <person name="Andreopoulos B."/>
            <person name="Lipzen A."/>
            <person name="Chen C."/>
            <person name="Yanf M."/>
            <person name="Daum C."/>
            <person name="Ng V."/>
            <person name="Clum A."/>
            <person name="Steindorff A."/>
            <person name="Ohm R."/>
            <person name="Martin F."/>
            <person name="Silar P."/>
            <person name="Natvig D."/>
            <person name="Lalanne C."/>
            <person name="Gautier V."/>
            <person name="Ament-velasquez S.L."/>
            <person name="Kruys A."/>
            <person name="Hutchinson M.I."/>
            <person name="Powell A.J."/>
            <person name="Barry K."/>
            <person name="Miller A.N."/>
            <person name="Grigoriev I.V."/>
            <person name="Debuchy R."/>
            <person name="Gladieux P."/>
            <person name="Thoren M.H."/>
            <person name="Johannesson H."/>
        </authorList>
    </citation>
    <scope>NUCLEOTIDE SEQUENCE</scope>
    <source>
        <strain evidence="11">SMH3187-1</strain>
    </source>
</reference>
<dbReference type="GO" id="GO:0010521">
    <property type="term" value="F:telomerase inhibitor activity"/>
    <property type="evidence" value="ECO:0007669"/>
    <property type="project" value="TreeGrafter"/>
</dbReference>
<dbReference type="FunFam" id="2.40.50.140:FF:000303">
    <property type="entry name" value="Protection of telomeres protein 1"/>
    <property type="match status" value="1"/>
</dbReference>
<feature type="region of interest" description="Disordered" evidence="9">
    <location>
        <begin position="529"/>
        <end position="551"/>
    </location>
</feature>
<evidence type="ECO:0000256" key="2">
    <source>
        <dbReference type="ARBA" id="ARBA00004574"/>
    </source>
</evidence>
<dbReference type="SUPFAM" id="SSF50249">
    <property type="entry name" value="Nucleic acid-binding proteins"/>
    <property type="match status" value="2"/>
</dbReference>
<sequence length="697" mass="76718">MASAGPKTGGLPSGFIPISDIVQHSRAQPGTLVSVIGLVTDCQLPMPTSGKDHKCALTLCDLSTNDVSDGIVVNIFRPEAAMPRVGYADVVVVHLVKVQRYKTSFLSLITNYQTKIRVYSASKIPRPPNSAVSALIKEGDKFEPSEEINRYVPRLCHDMNKDSIMPSEAEFQQRASASLNVKPKFCLLSDVNDGKFCDLVVRVCRDPYDHGDKVTLYVSDYTENSSFFNFSLESIKDLVSRRGDPYGYTGATNGAVEESGKPVWVGPLGKRAVQITAFEPHAGYVREHVTAGTWISLRNVQIKYGHDSQNLEGKLRGDQDFPNKINVSLVDIEADADGVDQRAREAARVKEAVRRWRQYDAEKKAQLKQLKAAEAAGVKRKAAMPAEAMGESFCKNSSEKEAKTKAAVKRARKKAAQRGETALKRQQPCSPQAEPNNTNNHGDVSAPTRQIEVQLNPHVKCENHSSAPTSHIATIIAPSYHLTSINNEQVNVRLPFINAKYKSYVRVVDFHPPSLTQFAVGRNKPKYGDILLSDDDNSSDDEESATPDQDATWEWRFSLQLEDASPSPSPQRVWVVVDNAEGQQLTGLDAADLRHDVDTLSNLHDRMAILWGNLGEVKDKAATKKENNGRVAALGGLRAPPPDSSDGEDEEPALANMPFACYIKQYGVPFQRGVEAGAQPVQQWTRVFALTGTQIQR</sequence>
<dbReference type="SMART" id="SM00976">
    <property type="entry name" value="Telo_bind"/>
    <property type="match status" value="1"/>
</dbReference>
<dbReference type="InterPro" id="IPR012340">
    <property type="entry name" value="NA-bd_OB-fold"/>
</dbReference>
<dbReference type="Pfam" id="PF16686">
    <property type="entry name" value="POT1PC"/>
    <property type="match status" value="1"/>
</dbReference>
<feature type="region of interest" description="Disordered" evidence="9">
    <location>
        <begin position="633"/>
        <end position="652"/>
    </location>
</feature>
<accession>A0AA40K041</accession>
<keyword evidence="12" id="KW-1185">Reference proteome</keyword>
<dbReference type="InterPro" id="IPR011564">
    <property type="entry name" value="Telomer_end-bd_POT1/Cdc13"/>
</dbReference>
<dbReference type="EMBL" id="JAUKUD010000006">
    <property type="protein sequence ID" value="KAK0741135.1"/>
    <property type="molecule type" value="Genomic_DNA"/>
</dbReference>